<dbReference type="GO" id="GO:0030139">
    <property type="term" value="C:endocytic vesicle"/>
    <property type="evidence" value="ECO:0007669"/>
    <property type="project" value="TreeGrafter"/>
</dbReference>
<dbReference type="PANTHER" id="PTHR21663">
    <property type="entry name" value="HYPOTHETICAL HEAT DOMAIN-CONTAINING"/>
    <property type="match status" value="1"/>
</dbReference>
<gene>
    <name evidence="1" type="ORF">NLJ89_g8598</name>
</gene>
<dbReference type="GO" id="GO:0006897">
    <property type="term" value="P:endocytosis"/>
    <property type="evidence" value="ECO:0007669"/>
    <property type="project" value="TreeGrafter"/>
</dbReference>
<accession>A0A9W8JSC6</accession>
<dbReference type="PANTHER" id="PTHR21663:SF0">
    <property type="entry name" value="HEAT REPEAT-CONTAINING PROTEIN 5B"/>
    <property type="match status" value="1"/>
</dbReference>
<comment type="caution">
    <text evidence="1">The sequence shown here is derived from an EMBL/GenBank/DDBJ whole genome shotgun (WGS) entry which is preliminary data.</text>
</comment>
<sequence>MKLGIAFVETNLALIVSHLVNDVVSQQRNTSSRYEVLLFRRLVGVLLRYLVGVRMLSDGNDPAAGGRVFQAMTSDDAGTGVVRQRASSSAECPGGTLLHSPIPPYTYCLKTASWALRCFCYSTPLHIPRTVLVVVDKLQRARHTTVSPPSCLSSLDGLYVSFDASAKVFDMATQLLEHAGEYGLKITAPRTVEERSSETDGQGCSTCSPNRLIASLLSNTLSFANKFISAGVSKHGLPSPAPFEAKDPPYENAKPSSADVFNKSCSCRTEVVDTGGQEAALDILDRKSILSAVEHDPLSLCQAKISEAEYELGEQPPLATAVVDTAIEPFSRILRLQDYQTMHTSCRIRPFAEAGEEYGARGSGFVNATVALVLTSRYGSARSFRQAKHAFGNGQSTSLLSPFLIVVYLLY</sequence>
<name>A0A9W8JSC6_9AGAR</name>
<evidence type="ECO:0000313" key="1">
    <source>
        <dbReference type="EMBL" id="KAJ3503073.1"/>
    </source>
</evidence>
<dbReference type="GO" id="GO:0005794">
    <property type="term" value="C:Golgi apparatus"/>
    <property type="evidence" value="ECO:0007669"/>
    <property type="project" value="TreeGrafter"/>
</dbReference>
<protein>
    <submittedName>
        <fullName evidence="1">Uncharacterized protein</fullName>
    </submittedName>
</protein>
<dbReference type="Proteomes" id="UP001148786">
    <property type="component" value="Unassembled WGS sequence"/>
</dbReference>
<dbReference type="InterPro" id="IPR040108">
    <property type="entry name" value="Laa1/Sip1/HEATR5"/>
</dbReference>
<dbReference type="OrthoDB" id="192608at2759"/>
<keyword evidence="2" id="KW-1185">Reference proteome</keyword>
<evidence type="ECO:0000313" key="2">
    <source>
        <dbReference type="Proteomes" id="UP001148786"/>
    </source>
</evidence>
<organism evidence="1 2">
    <name type="scientific">Agrocybe chaxingu</name>
    <dbReference type="NCBI Taxonomy" id="84603"/>
    <lineage>
        <taxon>Eukaryota</taxon>
        <taxon>Fungi</taxon>
        <taxon>Dikarya</taxon>
        <taxon>Basidiomycota</taxon>
        <taxon>Agaricomycotina</taxon>
        <taxon>Agaricomycetes</taxon>
        <taxon>Agaricomycetidae</taxon>
        <taxon>Agaricales</taxon>
        <taxon>Agaricineae</taxon>
        <taxon>Strophariaceae</taxon>
        <taxon>Agrocybe</taxon>
    </lineage>
</organism>
<reference evidence="1" key="1">
    <citation type="submission" date="2022-07" db="EMBL/GenBank/DDBJ databases">
        <title>Genome Sequence of Agrocybe chaxingu.</title>
        <authorList>
            <person name="Buettner E."/>
        </authorList>
    </citation>
    <scope>NUCLEOTIDE SEQUENCE</scope>
    <source>
        <strain evidence="1">MP-N11</strain>
    </source>
</reference>
<dbReference type="GO" id="GO:0008104">
    <property type="term" value="P:intracellular protein localization"/>
    <property type="evidence" value="ECO:0007669"/>
    <property type="project" value="TreeGrafter"/>
</dbReference>
<dbReference type="EMBL" id="JANKHO010001190">
    <property type="protein sequence ID" value="KAJ3503073.1"/>
    <property type="molecule type" value="Genomic_DNA"/>
</dbReference>
<dbReference type="AlphaFoldDB" id="A0A9W8JSC6"/>
<dbReference type="GO" id="GO:0005829">
    <property type="term" value="C:cytosol"/>
    <property type="evidence" value="ECO:0007669"/>
    <property type="project" value="GOC"/>
</dbReference>
<dbReference type="GO" id="GO:0042147">
    <property type="term" value="P:retrograde transport, endosome to Golgi"/>
    <property type="evidence" value="ECO:0007669"/>
    <property type="project" value="TreeGrafter"/>
</dbReference>
<dbReference type="GO" id="GO:0016020">
    <property type="term" value="C:membrane"/>
    <property type="evidence" value="ECO:0007669"/>
    <property type="project" value="TreeGrafter"/>
</dbReference>
<proteinExistence type="predicted"/>